<gene>
    <name evidence="1" type="ORF">LCL61_18380</name>
</gene>
<protein>
    <submittedName>
        <fullName evidence="1">Uncharacterized protein</fullName>
    </submittedName>
</protein>
<sequence length="108" mass="11243">MAETFRLDPEGASAAAARLGALGEMLQDSLRVLEGTLDDHHGCWGKDDIGKAFANNYVGPSDEARQGARAAAEGTVQLEDGIKKSVEVLKDLDQASAARIDASTGQGS</sequence>
<dbReference type="EMBL" id="CP150484">
    <property type="protein sequence ID" value="WYW17519.1"/>
    <property type="molecule type" value="Genomic_DNA"/>
</dbReference>
<keyword evidence="2" id="KW-1185">Reference proteome</keyword>
<organism evidence="1 2">
    <name type="scientific">Amycolatopsis coloradensis</name>
    <dbReference type="NCBI Taxonomy" id="76021"/>
    <lineage>
        <taxon>Bacteria</taxon>
        <taxon>Bacillati</taxon>
        <taxon>Actinomycetota</taxon>
        <taxon>Actinomycetes</taxon>
        <taxon>Pseudonocardiales</taxon>
        <taxon>Pseudonocardiaceae</taxon>
        <taxon>Amycolatopsis</taxon>
    </lineage>
</organism>
<proteinExistence type="predicted"/>
<dbReference type="Proteomes" id="UP001456344">
    <property type="component" value="Chromosome"/>
</dbReference>
<reference evidence="1" key="1">
    <citation type="submission" date="2023-10" db="EMBL/GenBank/DDBJ databases">
        <title>Whole genome sequencing of actinobacterial strain Amycolatopsis sp. (BCA-696) identifies the underlying plant growth-promoting genes.</title>
        <authorList>
            <person name="Gandham P."/>
            <person name="Vadla N."/>
            <person name="Saji A."/>
            <person name="Srinivas V."/>
            <person name="Ruperao P."/>
            <person name="Selvanayagam S."/>
            <person name="Saxena R.K."/>
            <person name="Rathore A."/>
            <person name="Gopalakrishnan S."/>
            <person name="Thakur V."/>
        </authorList>
    </citation>
    <scope>NUCLEOTIDE SEQUENCE</scope>
    <source>
        <strain evidence="1">BCA-696</strain>
    </source>
</reference>
<evidence type="ECO:0000313" key="1">
    <source>
        <dbReference type="EMBL" id="WYW17519.1"/>
    </source>
</evidence>
<name>A0ACD5BDZ9_9PSEU</name>
<accession>A0ACD5BDZ9</accession>
<evidence type="ECO:0000313" key="2">
    <source>
        <dbReference type="Proteomes" id="UP001456344"/>
    </source>
</evidence>